<dbReference type="AlphaFoldDB" id="A0A2N0R9B6"/>
<gene>
    <name evidence="2" type="ORF">RhiirA1_30661</name>
</gene>
<protein>
    <submittedName>
        <fullName evidence="2">Uncharacterized protein</fullName>
    </submittedName>
</protein>
<feature type="transmembrane region" description="Helical" evidence="1">
    <location>
        <begin position="18"/>
        <end position="36"/>
    </location>
</feature>
<dbReference type="Proteomes" id="UP000232688">
    <property type="component" value="Unassembled WGS sequence"/>
</dbReference>
<evidence type="ECO:0000256" key="1">
    <source>
        <dbReference type="SAM" id="Phobius"/>
    </source>
</evidence>
<organism evidence="2 3">
    <name type="scientific">Rhizophagus irregularis</name>
    <dbReference type="NCBI Taxonomy" id="588596"/>
    <lineage>
        <taxon>Eukaryota</taxon>
        <taxon>Fungi</taxon>
        <taxon>Fungi incertae sedis</taxon>
        <taxon>Mucoromycota</taxon>
        <taxon>Glomeromycotina</taxon>
        <taxon>Glomeromycetes</taxon>
        <taxon>Glomerales</taxon>
        <taxon>Glomeraceae</taxon>
        <taxon>Rhizophagus</taxon>
    </lineage>
</organism>
<name>A0A2N0R9B6_9GLOM</name>
<dbReference type="EMBL" id="LLXH01001239">
    <property type="protein sequence ID" value="PKC59893.1"/>
    <property type="molecule type" value="Genomic_DNA"/>
</dbReference>
<proteinExistence type="predicted"/>
<keyword evidence="1" id="KW-1133">Transmembrane helix</keyword>
<accession>A0A2N0R9B6</accession>
<comment type="caution">
    <text evidence="2">The sequence shown here is derived from an EMBL/GenBank/DDBJ whole genome shotgun (WGS) entry which is preliminary data.</text>
</comment>
<dbReference type="VEuPathDB" id="FungiDB:RhiirA1_30661"/>
<keyword evidence="1" id="KW-0812">Transmembrane</keyword>
<reference evidence="2 3" key="2">
    <citation type="submission" date="2017-10" db="EMBL/GenBank/DDBJ databases">
        <title>Genome analyses suggest a sexual origin of heterokaryosis in a supposedly ancient asexual fungus.</title>
        <authorList>
            <person name="Corradi N."/>
            <person name="Sedzielewska K."/>
            <person name="Noel J."/>
            <person name="Charron P."/>
            <person name="Farinelli L."/>
            <person name="Marton T."/>
            <person name="Kruger M."/>
            <person name="Pelin A."/>
            <person name="Brachmann A."/>
            <person name="Corradi N."/>
        </authorList>
    </citation>
    <scope>NUCLEOTIDE SEQUENCE [LARGE SCALE GENOMIC DNA]</scope>
    <source>
        <strain evidence="2 3">A1</strain>
    </source>
</reference>
<reference evidence="2 3" key="1">
    <citation type="submission" date="2017-10" db="EMBL/GenBank/DDBJ databases">
        <title>Extensive intraspecific genome diversity in a model arbuscular mycorrhizal fungus.</title>
        <authorList>
            <person name="Chen E.C.H."/>
            <person name="Morin E."/>
            <person name="Baudet D."/>
            <person name="Noel J."/>
            <person name="Ndikumana S."/>
            <person name="Charron P."/>
            <person name="St-Onge C."/>
            <person name="Giorgi J."/>
            <person name="Grigoriev I.V."/>
            <person name="Roux C."/>
            <person name="Martin F.M."/>
            <person name="Corradi N."/>
        </authorList>
    </citation>
    <scope>NUCLEOTIDE SEQUENCE [LARGE SCALE GENOMIC DNA]</scope>
    <source>
        <strain evidence="2 3">A1</strain>
    </source>
</reference>
<evidence type="ECO:0000313" key="2">
    <source>
        <dbReference type="EMBL" id="PKC59893.1"/>
    </source>
</evidence>
<evidence type="ECO:0000313" key="3">
    <source>
        <dbReference type="Proteomes" id="UP000232688"/>
    </source>
</evidence>
<sequence length="67" mass="8166">MNGINKKCFSVPFRFNHLIFYSFDWPICIFYIRYFLFKFFPTKSDNINPESKSIGLIFLRTTDSYFK</sequence>
<keyword evidence="1" id="KW-0472">Membrane</keyword>